<evidence type="ECO:0000313" key="4">
    <source>
        <dbReference type="EnsemblMetazoa" id="XP_037869711.1"/>
    </source>
</evidence>
<dbReference type="RefSeq" id="XP_037870562.1">
    <property type="nucleotide sequence ID" value="XM_038014634.2"/>
</dbReference>
<organism evidence="4 5">
    <name type="scientific">Bombyx mori</name>
    <name type="common">Silk moth</name>
    <dbReference type="NCBI Taxonomy" id="7091"/>
    <lineage>
        <taxon>Eukaryota</taxon>
        <taxon>Metazoa</taxon>
        <taxon>Ecdysozoa</taxon>
        <taxon>Arthropoda</taxon>
        <taxon>Hexapoda</taxon>
        <taxon>Insecta</taxon>
        <taxon>Pterygota</taxon>
        <taxon>Neoptera</taxon>
        <taxon>Endopterygota</taxon>
        <taxon>Lepidoptera</taxon>
        <taxon>Glossata</taxon>
        <taxon>Ditrysia</taxon>
        <taxon>Bombycoidea</taxon>
        <taxon>Bombycidae</taxon>
        <taxon>Bombycinae</taxon>
        <taxon>Bombyx</taxon>
    </lineage>
</organism>
<feature type="compositionally biased region" description="Acidic residues" evidence="2">
    <location>
        <begin position="1554"/>
        <end position="1572"/>
    </location>
</feature>
<dbReference type="KEGG" id="bmor:119629299"/>
<feature type="domain" description="DUF6589" evidence="3">
    <location>
        <begin position="697"/>
        <end position="929"/>
    </location>
</feature>
<dbReference type="RefSeq" id="XP_062532891.1">
    <property type="nucleotide sequence ID" value="XM_062676907.1"/>
</dbReference>
<reference evidence="5" key="1">
    <citation type="journal article" date="2008" name="Insect Biochem. Mol. Biol.">
        <title>The genome of a lepidopteran model insect, the silkworm Bombyx mori.</title>
        <authorList>
            <consortium name="International Silkworm Genome Consortium"/>
        </authorList>
    </citation>
    <scope>NUCLEOTIDE SEQUENCE [LARGE SCALE GENOMIC DNA]</scope>
    <source>
        <strain evidence="5">p50T</strain>
    </source>
</reference>
<dbReference type="Pfam" id="PF20231">
    <property type="entry name" value="DUF6589"/>
    <property type="match status" value="1"/>
</dbReference>
<evidence type="ECO:0000259" key="3">
    <source>
        <dbReference type="Pfam" id="PF20231"/>
    </source>
</evidence>
<dbReference type="Proteomes" id="UP000005204">
    <property type="component" value="Unassembled WGS sequence"/>
</dbReference>
<proteinExistence type="predicted"/>
<feature type="coiled-coil region" evidence="1">
    <location>
        <begin position="122"/>
        <end position="149"/>
    </location>
</feature>
<dbReference type="GeneID" id="119629299"/>
<feature type="compositionally biased region" description="Basic and acidic residues" evidence="2">
    <location>
        <begin position="1573"/>
        <end position="1584"/>
    </location>
</feature>
<dbReference type="GeneID" id="119629090"/>
<keyword evidence="1" id="KW-0175">Coiled coil</keyword>
<dbReference type="EnsemblMetazoa" id="XM_038013783.1">
    <property type="protein sequence ID" value="XP_037869711.1"/>
    <property type="gene ID" value="LOC119629090"/>
</dbReference>
<accession>A0A8R2QUY9</accession>
<dbReference type="PANTHER" id="PTHR46704">
    <property type="entry name" value="CXC DOMAIN-CONTAINING PROTEIN-RELATED"/>
    <property type="match status" value="1"/>
</dbReference>
<keyword evidence="5" id="KW-1185">Reference proteome</keyword>
<sequence length="1584" mass="184442">MECFLCNSLCENSTFREKREKVKKFNKDFWLSCKTFLSARKHHQHKYRDVILPENWNDEVIGYHSSCYKEFRVKSKYLSYESTEPASTSSASQSTGIIDSSISLTSAENVEPDPLPGTSRNIDQSSILINDETSNIEDLENTVEEDNVDCETEVQSFGDDELAKKCFFCQKVNKKRKGRQIYCRKIKNKIPFLEKIKNYSTELGDIEMLRKIQEENNSVNDTFLAYHNICNVNYFAKYQRKMNPPPTNDWATKRDGHKIARERLINYIQQEVITNRRVMSLAHLKYCYAEFVKEIYEHANLEATTFSNQALKDYIQTQLKHKISLVNISNQQFFISSEIDIETIDDEEINDILFEQEAKDFALKYRKNILGIKKKPLTDFIDSEVLNEGECDVPKWLDIFWTTALSGIGKESCDRVRRLSSSFSQDSIYSITRGYIKPRKHILLGITIKSLTGSKKVVDILSRQGYCITYPSILELETSAAYCCVSNNQLCPTSIQRTSILSSGVAWDNYDRYVETSSGKNTLHDTVGIIYQNIPTEEELNIIKRNDASTEAERNSSSNVRDLAGRRKRSFEEQSFENILYAKQRRPEFWRSSVASPEEPQNLINFQHRHFTWVLSHNLKISNTPMWVGYNAKILKDDSRIQKIEYLTQINNSPTDPAVVKETMRRSLQIASECQKDFFSVTYDLAMAKIALRIQSAEDEFEKLFINFGPFHIMLSFMKAIGKFISGSGLTNILIDSEILASGSISSFLSGKHFNRCRKIHPLLSLALQNLHLERFLQQHDQDLENIKEYLKIFNEQQNDDPQITNENLKKLFNKYEEYKNETLNGRHGKTPQIYLMYTRLVEYYLQLEYSIRIGDFNLFVDTLPKITNVFFSMNHHNYARYMSIYWDKLINIETTHPGLLDDCQKSFMGIRRTIKPFSRIPVDLTLEQTINADAASKASGIVNITNSFSARQKWSITHSLRTSVISKVMEFCNMKSTDDITKDLKKSTINKSTKNLQVLMQLIKQYTNPFGLELSEDHLYNISKGQSVNDEVYNFLSSVEIEGEKQNKNFIAESRVTPDRFDKAITRNKIINFEYKNTQKVKINGKVKEVQMQRDVFGRLLYVSLKNKIDLEKALSYPLAPIPFSLCHTNGTICKTPKSVIINELLEYQTEIVNPPEADIHLVDGFYLLHTLKNLPNRYGKISMHILKILTYNRKEVHIIFDKYKNPSIKDFEHNLRGEDDIQYDVIRKDNNRPSDFCKLLRSNNFKEKFVKFLIEDWTRDEFITLITGKTIKLNYDQCYIYEVSSENKIKRVIDYNFSCYHEEADTKIVYHICQFNTNYRVEIHCTDSDIPIIMLANFKHLKDKIQIIINLSTNKKKMYLNINEIYAKLGDQLSCSLAICHIFTGNDYNPAFFRKGKKKPFSILKKNENFQEAFIQLLRIKNTELTTSNEVVQIIEEYVCRMYSLKTKNDLNKGRYELFEKGYKSKNDNEKILKQKIVGYDPSSLPPTKQELLQQIKRTVFICNIWCNAHMRCPTEKLPENFGWTIIDGKYEYYWFDGPQSPSFEELSSDLQESDITSEESETDEDDNDVSSEHLSDESDED</sequence>
<reference evidence="4" key="2">
    <citation type="submission" date="2022-06" db="UniProtKB">
        <authorList>
            <consortium name="EnsemblMetazoa"/>
        </authorList>
    </citation>
    <scope>IDENTIFICATION</scope>
    <source>
        <strain evidence="4">p50T (Dazao)</strain>
    </source>
</reference>
<dbReference type="EnsemblMetazoa" id="XM_038014634.1">
    <property type="protein sequence ID" value="XP_037870562.1"/>
    <property type="gene ID" value="LOC119629299"/>
</dbReference>
<evidence type="ECO:0000256" key="2">
    <source>
        <dbReference type="SAM" id="MobiDB-lite"/>
    </source>
</evidence>
<dbReference type="InterPro" id="IPR046496">
    <property type="entry name" value="DUF6589"/>
</dbReference>
<dbReference type="PANTHER" id="PTHR46704:SF9">
    <property type="entry name" value="BHLH DOMAIN-CONTAINING PROTEIN"/>
    <property type="match status" value="1"/>
</dbReference>
<dbReference type="KEGG" id="bmor:134201664"/>
<feature type="region of interest" description="Disordered" evidence="2">
    <location>
        <begin position="1546"/>
        <end position="1584"/>
    </location>
</feature>
<evidence type="ECO:0000313" key="5">
    <source>
        <dbReference type="Proteomes" id="UP000005204"/>
    </source>
</evidence>
<dbReference type="GeneID" id="134201664"/>
<evidence type="ECO:0000256" key="1">
    <source>
        <dbReference type="SAM" id="Coils"/>
    </source>
</evidence>
<protein>
    <recommendedName>
        <fullName evidence="3">DUF6589 domain-containing protein</fullName>
    </recommendedName>
</protein>
<dbReference type="KEGG" id="bmor:119629090"/>
<name>A0A8R2QUY9_BOMMO</name>
<dbReference type="RefSeq" id="XP_037869711.1">
    <property type="nucleotide sequence ID" value="XM_038013783.2"/>
</dbReference>